<reference evidence="1 2" key="1">
    <citation type="journal article" date="2020" name="Cell">
        <title>Large-Scale Comparative Analyses of Tick Genomes Elucidate Their Genetic Diversity and Vector Capacities.</title>
        <authorList>
            <consortium name="Tick Genome and Microbiome Consortium (TIGMIC)"/>
            <person name="Jia N."/>
            <person name="Wang J."/>
            <person name="Shi W."/>
            <person name="Du L."/>
            <person name="Sun Y."/>
            <person name="Zhan W."/>
            <person name="Jiang J.F."/>
            <person name="Wang Q."/>
            <person name="Zhang B."/>
            <person name="Ji P."/>
            <person name="Bell-Sakyi L."/>
            <person name="Cui X.M."/>
            <person name="Yuan T.T."/>
            <person name="Jiang B.G."/>
            <person name="Yang W.F."/>
            <person name="Lam T.T."/>
            <person name="Chang Q.C."/>
            <person name="Ding S.J."/>
            <person name="Wang X.J."/>
            <person name="Zhu J.G."/>
            <person name="Ruan X.D."/>
            <person name="Zhao L."/>
            <person name="Wei J.T."/>
            <person name="Ye R.Z."/>
            <person name="Que T.C."/>
            <person name="Du C.H."/>
            <person name="Zhou Y.H."/>
            <person name="Cheng J.X."/>
            <person name="Dai P.F."/>
            <person name="Guo W.B."/>
            <person name="Han X.H."/>
            <person name="Huang E.J."/>
            <person name="Li L.F."/>
            <person name="Wei W."/>
            <person name="Gao Y.C."/>
            <person name="Liu J.Z."/>
            <person name="Shao H.Z."/>
            <person name="Wang X."/>
            <person name="Wang C.C."/>
            <person name="Yang T.C."/>
            <person name="Huo Q.B."/>
            <person name="Li W."/>
            <person name="Chen H.Y."/>
            <person name="Chen S.E."/>
            <person name="Zhou L.G."/>
            <person name="Ni X.B."/>
            <person name="Tian J.H."/>
            <person name="Sheng Y."/>
            <person name="Liu T."/>
            <person name="Pan Y.S."/>
            <person name="Xia L.Y."/>
            <person name="Li J."/>
            <person name="Zhao F."/>
            <person name="Cao W.C."/>
        </authorList>
    </citation>
    <scope>NUCLEOTIDE SEQUENCE [LARGE SCALE GENOMIC DNA]</scope>
    <source>
        <strain evidence="1">Iper-2018</strain>
    </source>
</reference>
<protein>
    <submittedName>
        <fullName evidence="1">Uncharacterized protein</fullName>
    </submittedName>
</protein>
<keyword evidence="2" id="KW-1185">Reference proteome</keyword>
<organism evidence="1 2">
    <name type="scientific">Ixodes persulcatus</name>
    <name type="common">Taiga tick</name>
    <dbReference type="NCBI Taxonomy" id="34615"/>
    <lineage>
        <taxon>Eukaryota</taxon>
        <taxon>Metazoa</taxon>
        <taxon>Ecdysozoa</taxon>
        <taxon>Arthropoda</taxon>
        <taxon>Chelicerata</taxon>
        <taxon>Arachnida</taxon>
        <taxon>Acari</taxon>
        <taxon>Parasitiformes</taxon>
        <taxon>Ixodida</taxon>
        <taxon>Ixodoidea</taxon>
        <taxon>Ixodidae</taxon>
        <taxon>Ixodinae</taxon>
        <taxon>Ixodes</taxon>
    </lineage>
</organism>
<dbReference type="EMBL" id="JABSTQ010009209">
    <property type="protein sequence ID" value="KAG0431624.1"/>
    <property type="molecule type" value="Genomic_DNA"/>
</dbReference>
<accession>A0AC60QCC8</accession>
<gene>
    <name evidence="1" type="ORF">HPB47_021609</name>
</gene>
<dbReference type="Proteomes" id="UP000805193">
    <property type="component" value="Unassembled WGS sequence"/>
</dbReference>
<comment type="caution">
    <text evidence="1">The sequence shown here is derived from an EMBL/GenBank/DDBJ whole genome shotgun (WGS) entry which is preliminary data.</text>
</comment>
<sequence length="316" mass="36568">MVAEEDEACVRLNWIRWQRRAQCFNVRTVVDPLSSSHIGGGAVLAHPRAILPALVLNPGVEEPQTANHYDIRDNIQRHQSESPLHRHGSAKVKAITKRRLPQELQQSNESFTAYMKDVLTLCRRSNPKKPEAERSRHLLKGIAEEAFTLFTLQPPTTVTAIVDAFTRLQEARQQPAPSSEEPQRSFVFNPAVAYLTSAQAPPLTPWRQDQSYQQPYRQRQVCYYCGIMGHVAHLCRRQHQDNEPRYHYDSYQRSSRRDNSWDYDDEFRDRRRRHSPSSETYRAPPTDSHRRRSPSPHHRSLSAIIPRSAECLHPGN</sequence>
<evidence type="ECO:0000313" key="1">
    <source>
        <dbReference type="EMBL" id="KAG0431624.1"/>
    </source>
</evidence>
<name>A0AC60QCC8_IXOPE</name>
<proteinExistence type="predicted"/>
<evidence type="ECO:0000313" key="2">
    <source>
        <dbReference type="Proteomes" id="UP000805193"/>
    </source>
</evidence>